<keyword evidence="3" id="KW-1185">Reference proteome</keyword>
<dbReference type="SUPFAM" id="SSF49265">
    <property type="entry name" value="Fibronectin type III"/>
    <property type="match status" value="1"/>
</dbReference>
<protein>
    <recommendedName>
        <fullName evidence="1">Fibronectin type-III domain-containing protein</fullName>
    </recommendedName>
</protein>
<dbReference type="EMBL" id="MU825435">
    <property type="protein sequence ID" value="KAJ7389359.1"/>
    <property type="molecule type" value="Genomic_DNA"/>
</dbReference>
<dbReference type="OrthoDB" id="6153184at2759"/>
<feature type="domain" description="Fibronectin type-III" evidence="1">
    <location>
        <begin position="303"/>
        <end position="421"/>
    </location>
</feature>
<dbReference type="Proteomes" id="UP001163046">
    <property type="component" value="Unassembled WGS sequence"/>
</dbReference>
<dbReference type="PANTHER" id="PTHR16897:SF2">
    <property type="entry name" value="OS03G0226600 PROTEIN"/>
    <property type="match status" value="1"/>
</dbReference>
<organism evidence="2 3">
    <name type="scientific">Desmophyllum pertusum</name>
    <dbReference type="NCBI Taxonomy" id="174260"/>
    <lineage>
        <taxon>Eukaryota</taxon>
        <taxon>Metazoa</taxon>
        <taxon>Cnidaria</taxon>
        <taxon>Anthozoa</taxon>
        <taxon>Hexacorallia</taxon>
        <taxon>Scleractinia</taxon>
        <taxon>Caryophylliina</taxon>
        <taxon>Caryophylliidae</taxon>
        <taxon>Desmophyllum</taxon>
    </lineage>
</organism>
<sequence length="421" mass="46294">MWPWYAKRNGFFQGRLGGFHSSSFPKACSVDVQSDGFTVDTSPPICSQVWDGKSDLQHDVEYAPSSSKLIISWVCYDNESPIVRYRFSVKTVRTNEYVIPFYALKTLVNSSGSAIITGGGRITVKYEEGQSYHVGIEAVNAVGLKTVNWTNGVVIDSTPPVVKNLKLTFDPKNDSIKAEWTVSDVQSGVESVAWGLGTNPEDNDIKNFTDVSLIKTSILISDVPLKLGRTYFLRLFAVNKAGLSSITSSNGVVIRPHCAKPCFPFQDDLLGFQRIDGLSRSIELDVLNFTLHEGLIFHVTVTGVNMLGLKTTMTSQQVVVDWTPPESGDVVDGNLTSPVSQEFIDVDYQREGGVLSAHWSGFQDTESGVVEYHWCVGTAQGACDVQSMTDAELQTKLRIFPIILQEGQRYFFTVEAINGAG</sequence>
<gene>
    <name evidence="2" type="ORF">OS493_032216</name>
</gene>
<dbReference type="AlphaFoldDB" id="A0A9W9ZY76"/>
<proteinExistence type="predicted"/>
<evidence type="ECO:0000313" key="2">
    <source>
        <dbReference type="EMBL" id="KAJ7389359.1"/>
    </source>
</evidence>
<feature type="domain" description="Fibronectin type-III" evidence="1">
    <location>
        <begin position="159"/>
        <end position="244"/>
    </location>
</feature>
<accession>A0A9W9ZY76</accession>
<comment type="caution">
    <text evidence="2">The sequence shown here is derived from an EMBL/GenBank/DDBJ whole genome shotgun (WGS) entry which is preliminary data.</text>
</comment>
<evidence type="ECO:0000313" key="3">
    <source>
        <dbReference type="Proteomes" id="UP001163046"/>
    </source>
</evidence>
<dbReference type="PANTHER" id="PTHR16897">
    <property type="entry name" value="OS10G0105400 PROTEIN"/>
    <property type="match status" value="1"/>
</dbReference>
<name>A0A9W9ZY76_9CNID</name>
<dbReference type="InterPro" id="IPR003961">
    <property type="entry name" value="FN3_dom"/>
</dbReference>
<reference evidence="2" key="1">
    <citation type="submission" date="2023-01" db="EMBL/GenBank/DDBJ databases">
        <title>Genome assembly of the deep-sea coral Lophelia pertusa.</title>
        <authorList>
            <person name="Herrera S."/>
            <person name="Cordes E."/>
        </authorList>
    </citation>
    <scope>NUCLEOTIDE SEQUENCE</scope>
    <source>
        <strain evidence="2">USNM1676648</strain>
        <tissue evidence="2">Polyp</tissue>
    </source>
</reference>
<evidence type="ECO:0000259" key="1">
    <source>
        <dbReference type="SMART" id="SM00060"/>
    </source>
</evidence>
<dbReference type="SMART" id="SM00060">
    <property type="entry name" value="FN3"/>
    <property type="match status" value="3"/>
</dbReference>
<dbReference type="InterPro" id="IPR036116">
    <property type="entry name" value="FN3_sf"/>
</dbReference>
<feature type="domain" description="Fibronectin type-III" evidence="1">
    <location>
        <begin position="54"/>
        <end position="145"/>
    </location>
</feature>